<evidence type="ECO:0000256" key="2">
    <source>
        <dbReference type="SAM" id="Phobius"/>
    </source>
</evidence>
<evidence type="ECO:0000256" key="1">
    <source>
        <dbReference type="SAM" id="MobiDB-lite"/>
    </source>
</evidence>
<dbReference type="Proteomes" id="UP001165296">
    <property type="component" value="Unassembled WGS sequence"/>
</dbReference>
<evidence type="ECO:0000313" key="4">
    <source>
        <dbReference type="Proteomes" id="UP001165296"/>
    </source>
</evidence>
<accession>A0ABS8AYI6</accession>
<dbReference type="RefSeq" id="WP_226180176.1">
    <property type="nucleotide sequence ID" value="NZ_JAJADR010000012.1"/>
</dbReference>
<keyword evidence="4" id="KW-1185">Reference proteome</keyword>
<feature type="compositionally biased region" description="Polar residues" evidence="1">
    <location>
        <begin position="44"/>
        <end position="70"/>
    </location>
</feature>
<protein>
    <submittedName>
        <fullName evidence="3">Uncharacterized protein</fullName>
    </submittedName>
</protein>
<keyword evidence="2" id="KW-1133">Transmembrane helix</keyword>
<sequence length="171" mass="19229">MEKLQTLGLILFGMAVFVWRMVQKMRDTTRQEQQERPATRVPLPSTSFDELLKQMQQQNARGNAPTSPATTPGGRQLPHEVARPARTQEQPAARPVSQERRATSVSLERAAPVARRNTGMDHSEPASQPRQPRPSTPADSARRSALNARLRSPAELREAFILSEILKRKFE</sequence>
<proteinExistence type="predicted"/>
<feature type="transmembrane region" description="Helical" evidence="2">
    <location>
        <begin position="6"/>
        <end position="22"/>
    </location>
</feature>
<keyword evidence="2" id="KW-0812">Transmembrane</keyword>
<organism evidence="3 4">
    <name type="scientific">Hymenobacter lucidus</name>
    <dbReference type="NCBI Taxonomy" id="2880930"/>
    <lineage>
        <taxon>Bacteria</taxon>
        <taxon>Pseudomonadati</taxon>
        <taxon>Bacteroidota</taxon>
        <taxon>Cytophagia</taxon>
        <taxon>Cytophagales</taxon>
        <taxon>Hymenobacteraceae</taxon>
        <taxon>Hymenobacter</taxon>
    </lineage>
</organism>
<name>A0ABS8AYI6_9BACT</name>
<evidence type="ECO:0000313" key="3">
    <source>
        <dbReference type="EMBL" id="MCB2410865.1"/>
    </source>
</evidence>
<reference evidence="3" key="1">
    <citation type="submission" date="2021-10" db="EMBL/GenBank/DDBJ databases">
        <authorList>
            <person name="Dean J.D."/>
            <person name="Kim M.K."/>
            <person name="Newey C.N."/>
            <person name="Stoker T.S."/>
            <person name="Thompson D.W."/>
            <person name="Grose J.H."/>
        </authorList>
    </citation>
    <scope>NUCLEOTIDE SEQUENCE</scope>
    <source>
        <strain evidence="3">BT178</strain>
    </source>
</reference>
<feature type="compositionally biased region" description="Basic and acidic residues" evidence="1">
    <location>
        <begin position="29"/>
        <end position="38"/>
    </location>
</feature>
<gene>
    <name evidence="3" type="ORF">LGH74_22950</name>
</gene>
<comment type="caution">
    <text evidence="3">The sequence shown here is derived from an EMBL/GenBank/DDBJ whole genome shotgun (WGS) entry which is preliminary data.</text>
</comment>
<feature type="region of interest" description="Disordered" evidence="1">
    <location>
        <begin position="29"/>
        <end position="153"/>
    </location>
</feature>
<keyword evidence="2" id="KW-0472">Membrane</keyword>
<dbReference type="EMBL" id="JAJADR010000012">
    <property type="protein sequence ID" value="MCB2410865.1"/>
    <property type="molecule type" value="Genomic_DNA"/>
</dbReference>